<dbReference type="Pfam" id="PF26595">
    <property type="entry name" value="A_ENA"/>
    <property type="match status" value="1"/>
</dbReference>
<dbReference type="RefSeq" id="WP_185121085.1">
    <property type="nucleotide sequence ID" value="NZ_JACJVQ010000015.1"/>
</dbReference>
<dbReference type="EMBL" id="JACJVQ010000015">
    <property type="protein sequence ID" value="MBB6635846.1"/>
    <property type="molecule type" value="Genomic_DNA"/>
</dbReference>
<gene>
    <name evidence="1" type="ORF">H7B67_17130</name>
</gene>
<dbReference type="Proteomes" id="UP000535838">
    <property type="component" value="Unassembled WGS sequence"/>
</dbReference>
<keyword evidence="1" id="KW-0378">Hydrolase</keyword>
<name>A0A841SYY8_9BACL</name>
<comment type="caution">
    <text evidence="1">The sequence shown here is derived from an EMBL/GenBank/DDBJ whole genome shotgun (WGS) entry which is preliminary data.</text>
</comment>
<evidence type="ECO:0000313" key="2">
    <source>
        <dbReference type="Proteomes" id="UP000535838"/>
    </source>
</evidence>
<keyword evidence="1" id="KW-0255">Endonuclease</keyword>
<protein>
    <submittedName>
        <fullName evidence="1">Restriction endonuclease subunit S</fullName>
    </submittedName>
</protein>
<keyword evidence="1" id="KW-0540">Nuclease</keyword>
<dbReference type="AlphaFoldDB" id="A0A841SYY8"/>
<dbReference type="GO" id="GO:0004519">
    <property type="term" value="F:endonuclease activity"/>
    <property type="evidence" value="ECO:0007669"/>
    <property type="project" value="UniProtKB-KW"/>
</dbReference>
<reference evidence="1 2" key="1">
    <citation type="submission" date="2020-08" db="EMBL/GenBank/DDBJ databases">
        <title>Cohnella phylogeny.</title>
        <authorList>
            <person name="Dunlap C."/>
        </authorList>
    </citation>
    <scope>NUCLEOTIDE SEQUENCE [LARGE SCALE GENOMIC DNA]</scope>
    <source>
        <strain evidence="1 2">DSM 25241</strain>
    </source>
</reference>
<keyword evidence="2" id="KW-1185">Reference proteome</keyword>
<proteinExistence type="predicted"/>
<accession>A0A841SYY8</accession>
<organism evidence="1 2">
    <name type="scientific">Cohnella thailandensis</name>
    <dbReference type="NCBI Taxonomy" id="557557"/>
    <lineage>
        <taxon>Bacteria</taxon>
        <taxon>Bacillati</taxon>
        <taxon>Bacillota</taxon>
        <taxon>Bacilli</taxon>
        <taxon>Bacillales</taxon>
        <taxon>Paenibacillaceae</taxon>
        <taxon>Cohnella</taxon>
    </lineage>
</organism>
<dbReference type="InterPro" id="IPR058705">
    <property type="entry name" value="A_ENA"/>
</dbReference>
<sequence length="111" mass="12344">MNREQAYHLALDALAKMQWNTAIILEAKAAEAEKVRTWLLTHFTNDTHLDQKDRLSTSLQFHDQTVEVIDSLSKLCHGLNRNMKAILEPEGEGAGEMGAFFGGMNAGETEA</sequence>
<evidence type="ECO:0000313" key="1">
    <source>
        <dbReference type="EMBL" id="MBB6635846.1"/>
    </source>
</evidence>